<evidence type="ECO:0000256" key="1">
    <source>
        <dbReference type="SAM" id="MobiDB-lite"/>
    </source>
</evidence>
<name>A0A371CDR0_YARLL</name>
<dbReference type="VEuPathDB" id="FungiDB:YALI1_B20407g"/>
<sequence>MKFSIATIVTLGFAQHQHTGNQMQHHTSSNGQPLVDVMVFFDDTKGNLDLSRSSPNAQQFMQPNWFLSADQQGGSSLPGFRQQQQTQQQGQGRKNSYMYQAFNNKAPCETPFRLSLNGNGRLLASSDQQPGYEVKAIRSQTSYQNLALTNADNLQMGSKGFSVNNQGYLNFNNQQFPACNAGNNVWEILLPPRALLPDATTVRPSIRVEQAPRQQLGQDKHQQLARPEQKGQS</sequence>
<evidence type="ECO:0000313" key="2">
    <source>
        <dbReference type="EMBL" id="RDW28415.1"/>
    </source>
</evidence>
<evidence type="ECO:0000313" key="3">
    <source>
        <dbReference type="Proteomes" id="UP000256601"/>
    </source>
</evidence>
<dbReference type="Proteomes" id="UP000256601">
    <property type="component" value="Unassembled WGS sequence"/>
</dbReference>
<feature type="compositionally biased region" description="Low complexity" evidence="1">
    <location>
        <begin position="82"/>
        <end position="92"/>
    </location>
</feature>
<organism evidence="2 3">
    <name type="scientific">Yarrowia lipolytica</name>
    <name type="common">Candida lipolytica</name>
    <dbReference type="NCBI Taxonomy" id="4952"/>
    <lineage>
        <taxon>Eukaryota</taxon>
        <taxon>Fungi</taxon>
        <taxon>Dikarya</taxon>
        <taxon>Ascomycota</taxon>
        <taxon>Saccharomycotina</taxon>
        <taxon>Dipodascomycetes</taxon>
        <taxon>Dipodascales</taxon>
        <taxon>Dipodascales incertae sedis</taxon>
        <taxon>Yarrowia</taxon>
    </lineage>
</organism>
<reference evidence="2 3" key="1">
    <citation type="submission" date="2018-07" db="EMBL/GenBank/DDBJ databases">
        <title>Draft Genome Assemblies for Five Robust Yarrowia lipolytica Strains Exhibiting High Lipid Production and Pentose Sugar Utilization and Sugar Alcohol Secretion from Undetoxified Lignocellulosic Biomass Hydrolysates.</title>
        <authorList>
            <consortium name="DOE Joint Genome Institute"/>
            <person name="Walker C."/>
            <person name="Ryu S."/>
            <person name="Na H."/>
            <person name="Zane M."/>
            <person name="LaButti K."/>
            <person name="Lipzen A."/>
            <person name="Haridas S."/>
            <person name="Barry K."/>
            <person name="Grigoriev I.V."/>
            <person name="Quarterman J."/>
            <person name="Slininger P."/>
            <person name="Dien B."/>
            <person name="Trinh C.T."/>
        </authorList>
    </citation>
    <scope>NUCLEOTIDE SEQUENCE [LARGE SCALE GENOMIC DNA]</scope>
    <source>
        <strain evidence="2 3">YB392</strain>
    </source>
</reference>
<proteinExistence type="predicted"/>
<feature type="region of interest" description="Disordered" evidence="1">
    <location>
        <begin position="209"/>
        <end position="233"/>
    </location>
</feature>
<dbReference type="AlphaFoldDB" id="A0A371CDR0"/>
<dbReference type="EMBL" id="KZ858953">
    <property type="protein sequence ID" value="RDW28415.1"/>
    <property type="molecule type" value="Genomic_DNA"/>
</dbReference>
<feature type="region of interest" description="Disordered" evidence="1">
    <location>
        <begin position="72"/>
        <end position="94"/>
    </location>
</feature>
<gene>
    <name evidence="2" type="ORF">B0I71DRAFT_172582</name>
</gene>
<protein>
    <submittedName>
        <fullName evidence="2">Uncharacterized protein</fullName>
    </submittedName>
</protein>
<accession>A0A371CDR0</accession>
<dbReference type="VEuPathDB" id="FungiDB:YALI0_B15554g"/>